<keyword evidence="1" id="KW-0732">Signal</keyword>
<evidence type="ECO:0000313" key="3">
    <source>
        <dbReference type="Proteomes" id="UP000308197"/>
    </source>
</evidence>
<reference evidence="2 3" key="1">
    <citation type="journal article" date="2019" name="Nat. Ecol. Evol.">
        <title>Megaphylogeny resolves global patterns of mushroom evolution.</title>
        <authorList>
            <person name="Varga T."/>
            <person name="Krizsan K."/>
            <person name="Foldi C."/>
            <person name="Dima B."/>
            <person name="Sanchez-Garcia M."/>
            <person name="Sanchez-Ramirez S."/>
            <person name="Szollosi G.J."/>
            <person name="Szarkandi J.G."/>
            <person name="Papp V."/>
            <person name="Albert L."/>
            <person name="Andreopoulos W."/>
            <person name="Angelini C."/>
            <person name="Antonin V."/>
            <person name="Barry K.W."/>
            <person name="Bougher N.L."/>
            <person name="Buchanan P."/>
            <person name="Buyck B."/>
            <person name="Bense V."/>
            <person name="Catcheside P."/>
            <person name="Chovatia M."/>
            <person name="Cooper J."/>
            <person name="Damon W."/>
            <person name="Desjardin D."/>
            <person name="Finy P."/>
            <person name="Geml J."/>
            <person name="Haridas S."/>
            <person name="Hughes K."/>
            <person name="Justo A."/>
            <person name="Karasinski D."/>
            <person name="Kautmanova I."/>
            <person name="Kiss B."/>
            <person name="Kocsube S."/>
            <person name="Kotiranta H."/>
            <person name="LaButti K.M."/>
            <person name="Lechner B.E."/>
            <person name="Liimatainen K."/>
            <person name="Lipzen A."/>
            <person name="Lukacs Z."/>
            <person name="Mihaltcheva S."/>
            <person name="Morgado L.N."/>
            <person name="Niskanen T."/>
            <person name="Noordeloos M.E."/>
            <person name="Ohm R.A."/>
            <person name="Ortiz-Santana B."/>
            <person name="Ovrebo C."/>
            <person name="Racz N."/>
            <person name="Riley R."/>
            <person name="Savchenko A."/>
            <person name="Shiryaev A."/>
            <person name="Soop K."/>
            <person name="Spirin V."/>
            <person name="Szebenyi C."/>
            <person name="Tomsovsky M."/>
            <person name="Tulloss R.E."/>
            <person name="Uehling J."/>
            <person name="Grigoriev I.V."/>
            <person name="Vagvolgyi C."/>
            <person name="Papp T."/>
            <person name="Martin F.M."/>
            <person name="Miettinen O."/>
            <person name="Hibbett D.S."/>
            <person name="Nagy L.G."/>
        </authorList>
    </citation>
    <scope>NUCLEOTIDE SEQUENCE [LARGE SCALE GENOMIC DNA]</scope>
    <source>
        <strain evidence="2 3">HHB13444</strain>
    </source>
</reference>
<evidence type="ECO:0000256" key="1">
    <source>
        <dbReference type="SAM" id="SignalP"/>
    </source>
</evidence>
<dbReference type="EMBL" id="ML213475">
    <property type="protein sequence ID" value="TFK77571.1"/>
    <property type="molecule type" value="Genomic_DNA"/>
</dbReference>
<feature type="chain" id="PRO_5022689010" evidence="1">
    <location>
        <begin position="23"/>
        <end position="200"/>
    </location>
</feature>
<name>A0A5C3NIJ6_9APHY</name>
<feature type="signal peptide" evidence="1">
    <location>
        <begin position="1"/>
        <end position="22"/>
    </location>
</feature>
<accession>A0A5C3NIJ6</accession>
<sequence length="200" mass="22435">MWSLRLMVLVLMLLSGIPGPQASGGVRYFASLTARAGPAKVTEWIKVDVDDQALTPLTCRAKEQAFFEGRNMYVTEQSDRECKCSARYAPLSHCGSMVPTIEKALQTLIKADNAKGGTHIKEAVSRMRGAAVLFIKAGVDLHQELLHLRYVRERDKHRRKVVDDGLLWVTWQSFCKKLEPFAQDEDECDAHGDFLEEVVG</sequence>
<keyword evidence="3" id="KW-1185">Reference proteome</keyword>
<proteinExistence type="predicted"/>
<evidence type="ECO:0000313" key="2">
    <source>
        <dbReference type="EMBL" id="TFK77571.1"/>
    </source>
</evidence>
<organism evidence="2 3">
    <name type="scientific">Polyporus arcularius HHB13444</name>
    <dbReference type="NCBI Taxonomy" id="1314778"/>
    <lineage>
        <taxon>Eukaryota</taxon>
        <taxon>Fungi</taxon>
        <taxon>Dikarya</taxon>
        <taxon>Basidiomycota</taxon>
        <taxon>Agaricomycotina</taxon>
        <taxon>Agaricomycetes</taxon>
        <taxon>Polyporales</taxon>
        <taxon>Polyporaceae</taxon>
        <taxon>Polyporus</taxon>
    </lineage>
</organism>
<dbReference type="InParanoid" id="A0A5C3NIJ6"/>
<gene>
    <name evidence="2" type="ORF">K466DRAFT_608021</name>
</gene>
<dbReference type="AlphaFoldDB" id="A0A5C3NIJ6"/>
<dbReference type="Proteomes" id="UP000308197">
    <property type="component" value="Unassembled WGS sequence"/>
</dbReference>
<protein>
    <submittedName>
        <fullName evidence="2">Uncharacterized protein</fullName>
    </submittedName>
</protein>